<name>Q2J9J2_FRACC</name>
<dbReference type="SUPFAM" id="SSF56059">
    <property type="entry name" value="Glutathione synthetase ATP-binding domain-like"/>
    <property type="match status" value="1"/>
</dbReference>
<dbReference type="EMBL" id="CP000249">
    <property type="protein sequence ID" value="ABD12050.1"/>
    <property type="molecule type" value="Genomic_DNA"/>
</dbReference>
<dbReference type="PANTHER" id="PTHR43615">
    <property type="entry name" value="PHOSPHOENOLPYRUVATE SYNTHASE-RELATED"/>
    <property type="match status" value="1"/>
</dbReference>
<accession>Q2J9J2</accession>
<dbReference type="KEGG" id="fra:Francci3_2689"/>
<keyword evidence="5" id="KW-1185">Reference proteome</keyword>
<dbReference type="eggNOG" id="COG3848">
    <property type="taxonomic scope" value="Bacteria"/>
</dbReference>
<organism evidence="4 5">
    <name type="scientific">Frankia casuarinae (strain DSM 45818 / CECT 9043 / HFP020203 / CcI3)</name>
    <dbReference type="NCBI Taxonomy" id="106370"/>
    <lineage>
        <taxon>Bacteria</taxon>
        <taxon>Bacillati</taxon>
        <taxon>Actinomycetota</taxon>
        <taxon>Actinomycetes</taxon>
        <taxon>Frankiales</taxon>
        <taxon>Frankiaceae</taxon>
        <taxon>Frankia</taxon>
    </lineage>
</organism>
<feature type="region of interest" description="Disordered" evidence="1">
    <location>
        <begin position="744"/>
        <end position="771"/>
    </location>
</feature>
<gene>
    <name evidence="4" type="ordered locus">Francci3_2689</name>
</gene>
<dbReference type="InterPro" id="IPR051549">
    <property type="entry name" value="PEP_Utilizing_Enz"/>
</dbReference>
<dbReference type="OrthoDB" id="9765468at2"/>
<dbReference type="InterPro" id="IPR036637">
    <property type="entry name" value="Phosphohistidine_dom_sf"/>
</dbReference>
<evidence type="ECO:0000259" key="3">
    <source>
        <dbReference type="Pfam" id="PF01326"/>
    </source>
</evidence>
<dbReference type="PANTHER" id="PTHR43615:SF1">
    <property type="entry name" value="PPDK_N DOMAIN-CONTAINING PROTEIN"/>
    <property type="match status" value="1"/>
</dbReference>
<dbReference type="Pfam" id="PF00391">
    <property type="entry name" value="PEP-utilizers"/>
    <property type="match status" value="1"/>
</dbReference>
<dbReference type="Pfam" id="PF01326">
    <property type="entry name" value="PPDK_N"/>
    <property type="match status" value="1"/>
</dbReference>
<dbReference type="InterPro" id="IPR013815">
    <property type="entry name" value="ATP_grasp_subdomain_1"/>
</dbReference>
<protein>
    <submittedName>
        <fullName evidence="4">Phosphoenolpyruvate synthase</fullName>
        <ecNumber evidence="4">2.7.9.2</ecNumber>
    </submittedName>
</protein>
<dbReference type="HOGENOM" id="CLU_005950_0_0_11"/>
<evidence type="ECO:0000313" key="5">
    <source>
        <dbReference type="Proteomes" id="UP000001937"/>
    </source>
</evidence>
<keyword evidence="4" id="KW-0808">Transferase</keyword>
<feature type="domain" description="PEP-utilising enzyme mobile" evidence="2">
    <location>
        <begin position="778"/>
        <end position="848"/>
    </location>
</feature>
<dbReference type="Gene3D" id="3.30.1490.20">
    <property type="entry name" value="ATP-grasp fold, A domain"/>
    <property type="match status" value="1"/>
</dbReference>
<dbReference type="InterPro" id="IPR008279">
    <property type="entry name" value="PEP-util_enz_mobile_dom"/>
</dbReference>
<dbReference type="Proteomes" id="UP000001937">
    <property type="component" value="Chromosome"/>
</dbReference>
<dbReference type="RefSeq" id="WP_011437085.1">
    <property type="nucleotide sequence ID" value="NC_007777.1"/>
</dbReference>
<dbReference type="InterPro" id="IPR002192">
    <property type="entry name" value="PPDK_AMP/ATP-bd"/>
</dbReference>
<proteinExistence type="predicted"/>
<evidence type="ECO:0000259" key="2">
    <source>
        <dbReference type="Pfam" id="PF00391"/>
    </source>
</evidence>
<dbReference type="PhylomeDB" id="Q2J9J2"/>
<dbReference type="Gene3D" id="3.30.470.20">
    <property type="entry name" value="ATP-grasp fold, B domain"/>
    <property type="match status" value="1"/>
</dbReference>
<dbReference type="EC" id="2.7.9.2" evidence="4"/>
<dbReference type="GO" id="GO:0008986">
    <property type="term" value="F:pyruvate, water dikinase activity"/>
    <property type="evidence" value="ECO:0007669"/>
    <property type="project" value="UniProtKB-EC"/>
</dbReference>
<dbReference type="AlphaFoldDB" id="Q2J9J2"/>
<evidence type="ECO:0000256" key="1">
    <source>
        <dbReference type="SAM" id="MobiDB-lite"/>
    </source>
</evidence>
<dbReference type="eggNOG" id="COG0574">
    <property type="taxonomic scope" value="Bacteria"/>
</dbReference>
<evidence type="ECO:0000313" key="4">
    <source>
        <dbReference type="EMBL" id="ABD12050.1"/>
    </source>
</evidence>
<reference evidence="4 5" key="1">
    <citation type="journal article" date="2007" name="Genome Res.">
        <title>Genome characteristics of facultatively symbiotic Frankia sp. strains reflect host range and host plant biogeography.</title>
        <authorList>
            <person name="Normand P."/>
            <person name="Lapierre P."/>
            <person name="Tisa L.S."/>
            <person name="Gogarten J.P."/>
            <person name="Alloisio N."/>
            <person name="Bagnarol E."/>
            <person name="Bassi C.A."/>
            <person name="Berry A.M."/>
            <person name="Bickhart D.M."/>
            <person name="Choisne N."/>
            <person name="Couloux A."/>
            <person name="Cournoyer B."/>
            <person name="Cruveiller S."/>
            <person name="Daubin V."/>
            <person name="Demange N."/>
            <person name="Francino M.P."/>
            <person name="Goltsman E."/>
            <person name="Huang Y."/>
            <person name="Kopp O.R."/>
            <person name="Labarre L."/>
            <person name="Lapidus A."/>
            <person name="Lavire C."/>
            <person name="Marechal J."/>
            <person name="Martinez M."/>
            <person name="Mastronunzio J.E."/>
            <person name="Mullin B.C."/>
            <person name="Niemann J."/>
            <person name="Pujic P."/>
            <person name="Rawnsley T."/>
            <person name="Rouy Z."/>
            <person name="Schenowitz C."/>
            <person name="Sellstedt A."/>
            <person name="Tavares F."/>
            <person name="Tomkins J.P."/>
            <person name="Vallenet D."/>
            <person name="Valverde C."/>
            <person name="Wall L.G."/>
            <person name="Wang Y."/>
            <person name="Medigue C."/>
            <person name="Benson D.R."/>
        </authorList>
    </citation>
    <scope>NUCLEOTIDE SEQUENCE [LARGE SCALE GENOMIC DNA]</scope>
    <source>
        <strain evidence="5">DSM 45818 / CECT 9043 / CcI3</strain>
    </source>
</reference>
<feature type="domain" description="Pyruvate phosphate dikinase AMP/ATP-binding" evidence="3">
    <location>
        <begin position="16"/>
        <end position="317"/>
    </location>
</feature>
<sequence>MRDVRPLRELRSGDRDTVGAKAANLGELISAGFPVPDGFCLPQAVYHRTVGDKVRPLLAQLDAALTEDATDDQIRPISAAMRATVEATDVPAGLAADVAQALAAWRIADVRVSVRSSATWEDTDATSFAGQYRSELGVPPAAVLDSVRRCWGSLWELPAIRYRQRHGIPHGAVGMSVIVQLMAEAEAAGVLFTVDPRDAAADRLVIEATWGFGEALVSGKVDPDRFDVDRSGATLRHAHVADKRQMVAYPSHSGAGGVDFVDVPDQRRRAPSLTAEQVAELASLGRAIETHFGAPQDVEWAVSGTTLTILQARPIRLPAADEPPPPAADWTSPIEGAWWARISICDSWLPEPLSPLFASTLFPCLVRHWQRNWAGPDSAQRNNRLLPTPMTGVINGFAYLRFDYHLNRYPRHAAAMVLRFFRFHLGPLRRQWQRGILPRHSERIEAANRRDLTRLDNNELLGLIDGVQELSGRYWGIIGGLAWYWNVSEWLLATVYPWVARAGTGAGLPIGPGPLLQGYPSRTLDVELELAELARHDADGAEYTAEFERFIGRQGHQVYSLDFASPTPAEDPEVFRATIEAYRSGTRQQPQERIDALAAQREDRLRTIRKALRFAPVRRGVLHLLLRWNLRQGRLRDEVLFHFTRGWPVLRRAYLELGRRLVAAGVLTEPDDVFYLTGDQVKRQLAALDTGVAGDDLTSVVHERRRLREQQRLLSPPIQVPQDARIFLGRRDVTALAVFGPRPRGAEDDGLRGSPVSPGRATAPARRISSTDDFGRLRPGEILVAPHLTPAWSPLLSIAAGVVTDTGGALSHGSIVAREYGVPAVMGVHGATHIIQDGQVVTVDGDRGLVLLQGVERGGRLSAQQLDASPR</sequence>
<dbReference type="GO" id="GO:0005524">
    <property type="term" value="F:ATP binding"/>
    <property type="evidence" value="ECO:0007669"/>
    <property type="project" value="InterPro"/>
</dbReference>
<dbReference type="SUPFAM" id="SSF52009">
    <property type="entry name" value="Phosphohistidine domain"/>
    <property type="match status" value="1"/>
</dbReference>
<dbReference type="STRING" id="106370.Francci3_2689"/>
<dbReference type="Gene3D" id="3.50.30.10">
    <property type="entry name" value="Phosphohistidine domain"/>
    <property type="match status" value="1"/>
</dbReference>